<gene>
    <name evidence="2" type="ORF">EDD29_7792</name>
</gene>
<protein>
    <submittedName>
        <fullName evidence="2">Glycerophosphoryl diester phosphodiesterase</fullName>
    </submittedName>
</protein>
<dbReference type="PROSITE" id="PS51704">
    <property type="entry name" value="GP_PDE"/>
    <property type="match status" value="1"/>
</dbReference>
<dbReference type="RefSeq" id="WP_123669080.1">
    <property type="nucleotide sequence ID" value="NZ_RJKE01000001.1"/>
</dbReference>
<dbReference type="AlphaFoldDB" id="A0A3N1D9A5"/>
<dbReference type="OrthoDB" id="9758957at2"/>
<dbReference type="InterPro" id="IPR030395">
    <property type="entry name" value="GP_PDE_dom"/>
</dbReference>
<dbReference type="GO" id="GO:0006629">
    <property type="term" value="P:lipid metabolic process"/>
    <property type="evidence" value="ECO:0007669"/>
    <property type="project" value="InterPro"/>
</dbReference>
<accession>A0A3N1D9A5</accession>
<dbReference type="GO" id="GO:0008081">
    <property type="term" value="F:phosphoric diester hydrolase activity"/>
    <property type="evidence" value="ECO:0007669"/>
    <property type="project" value="InterPro"/>
</dbReference>
<evidence type="ECO:0000313" key="3">
    <source>
        <dbReference type="Proteomes" id="UP000272400"/>
    </source>
</evidence>
<organism evidence="2 3">
    <name type="scientific">Actinocorallia herbida</name>
    <dbReference type="NCBI Taxonomy" id="58109"/>
    <lineage>
        <taxon>Bacteria</taxon>
        <taxon>Bacillati</taxon>
        <taxon>Actinomycetota</taxon>
        <taxon>Actinomycetes</taxon>
        <taxon>Streptosporangiales</taxon>
        <taxon>Thermomonosporaceae</taxon>
        <taxon>Actinocorallia</taxon>
    </lineage>
</organism>
<dbReference type="SUPFAM" id="SSF51695">
    <property type="entry name" value="PLC-like phosphodiesterases"/>
    <property type="match status" value="1"/>
</dbReference>
<proteinExistence type="predicted"/>
<name>A0A3N1D9A5_9ACTN</name>
<dbReference type="CDD" id="cd08556">
    <property type="entry name" value="GDPD"/>
    <property type="match status" value="1"/>
</dbReference>
<dbReference type="PANTHER" id="PTHR46211:SF1">
    <property type="entry name" value="GLYCEROPHOSPHODIESTER PHOSPHODIESTERASE, CYTOPLASMIC"/>
    <property type="match status" value="1"/>
</dbReference>
<dbReference type="Pfam" id="PF03009">
    <property type="entry name" value="GDPD"/>
    <property type="match status" value="1"/>
</dbReference>
<keyword evidence="3" id="KW-1185">Reference proteome</keyword>
<dbReference type="Proteomes" id="UP000272400">
    <property type="component" value="Unassembled WGS sequence"/>
</dbReference>
<reference evidence="2 3" key="1">
    <citation type="submission" date="2018-11" db="EMBL/GenBank/DDBJ databases">
        <title>Sequencing the genomes of 1000 actinobacteria strains.</title>
        <authorList>
            <person name="Klenk H.-P."/>
        </authorList>
    </citation>
    <scope>NUCLEOTIDE SEQUENCE [LARGE SCALE GENOMIC DNA]</scope>
    <source>
        <strain evidence="2 3">DSM 44254</strain>
    </source>
</reference>
<dbReference type="PANTHER" id="PTHR46211">
    <property type="entry name" value="GLYCEROPHOSPHORYL DIESTER PHOSPHODIESTERASE"/>
    <property type="match status" value="1"/>
</dbReference>
<feature type="domain" description="GP-PDE" evidence="1">
    <location>
        <begin position="7"/>
        <end position="229"/>
    </location>
</feature>
<evidence type="ECO:0000259" key="1">
    <source>
        <dbReference type="PROSITE" id="PS51704"/>
    </source>
</evidence>
<dbReference type="Gene3D" id="3.20.20.190">
    <property type="entry name" value="Phosphatidylinositol (PI) phosphodiesterase"/>
    <property type="match status" value="1"/>
</dbReference>
<comment type="caution">
    <text evidence="2">The sequence shown here is derived from an EMBL/GenBank/DDBJ whole genome shotgun (WGS) entry which is preliminary data.</text>
</comment>
<dbReference type="InterPro" id="IPR017946">
    <property type="entry name" value="PLC-like_Pdiesterase_TIM-brl"/>
</dbReference>
<sequence length="229" mass="24111">MMFDGGPTIIGHRGLGGGEGENTLASLLGAVEAGLSWVEIDVQRTADDRLVLAHDPVAEDGTFHVDALAGDRLTLEEVFAALPPEVGVDVDVKTVLEDALDPRTAPLLKDVLKEEARRRPLVVTSFDPSVLLALDGTGIPRGLLTWLWFPIGHAIASASGLGLEGIALHTASCDPTPKARPFADCVDIAHKAGLEVIVWTPKPDALEGYLPADALVVDDVPGTLRALGR</sequence>
<dbReference type="EMBL" id="RJKE01000001">
    <property type="protein sequence ID" value="ROO90076.1"/>
    <property type="molecule type" value="Genomic_DNA"/>
</dbReference>
<evidence type="ECO:0000313" key="2">
    <source>
        <dbReference type="EMBL" id="ROO90076.1"/>
    </source>
</evidence>